<feature type="binding site" evidence="7">
    <location>
        <position position="62"/>
    </location>
    <ligand>
        <name>Zn(2+)</name>
        <dbReference type="ChEBI" id="CHEBI:29105"/>
        <label>2</label>
    </ligand>
</feature>
<dbReference type="Pfam" id="PF00753">
    <property type="entry name" value="Lactamase_B"/>
    <property type="match status" value="1"/>
</dbReference>
<comment type="function">
    <text evidence="7">Thiolesterase that catalyzes the hydrolysis of S-D-lactoyl-glutathione to form glutathione and D-lactic acid.</text>
</comment>
<dbReference type="InterPro" id="IPR001279">
    <property type="entry name" value="Metallo-B-lactamas"/>
</dbReference>
<evidence type="ECO:0000256" key="1">
    <source>
        <dbReference type="ARBA" id="ARBA00001623"/>
    </source>
</evidence>
<dbReference type="SUPFAM" id="SSF56281">
    <property type="entry name" value="Metallo-hydrolase/oxidoreductase"/>
    <property type="match status" value="1"/>
</dbReference>
<dbReference type="PANTHER" id="PTHR43705">
    <property type="entry name" value="HYDROXYACYLGLUTATHIONE HYDROLASE"/>
    <property type="match status" value="1"/>
</dbReference>
<proteinExistence type="inferred from homology"/>
<organism evidence="9 10">
    <name type="scientific">Aureimonas populi</name>
    <dbReference type="NCBI Taxonomy" id="1701758"/>
    <lineage>
        <taxon>Bacteria</taxon>
        <taxon>Pseudomonadati</taxon>
        <taxon>Pseudomonadota</taxon>
        <taxon>Alphaproteobacteria</taxon>
        <taxon>Hyphomicrobiales</taxon>
        <taxon>Aurantimonadaceae</taxon>
        <taxon>Aureimonas</taxon>
    </lineage>
</organism>
<feature type="binding site" evidence="7">
    <location>
        <position position="57"/>
    </location>
    <ligand>
        <name>Zn(2+)</name>
        <dbReference type="ChEBI" id="CHEBI:29105"/>
        <label>1</label>
    </ligand>
</feature>
<feature type="binding site" evidence="7">
    <location>
        <position position="115"/>
    </location>
    <ligand>
        <name>Zn(2+)</name>
        <dbReference type="ChEBI" id="CHEBI:29105"/>
        <label>1</label>
    </ligand>
</feature>
<reference evidence="10" key="1">
    <citation type="journal article" date="2019" name="Int. J. Syst. Evol. Microbiol.">
        <title>The Global Catalogue of Microorganisms (GCM) 10K type strain sequencing project: providing services to taxonomists for standard genome sequencing and annotation.</title>
        <authorList>
            <consortium name="The Broad Institute Genomics Platform"/>
            <consortium name="The Broad Institute Genome Sequencing Center for Infectious Disease"/>
            <person name="Wu L."/>
            <person name="Ma J."/>
        </authorList>
    </citation>
    <scope>NUCLEOTIDE SEQUENCE [LARGE SCALE GENOMIC DNA]</scope>
    <source>
        <strain evidence="10">ZS-35-S2</strain>
    </source>
</reference>
<dbReference type="HAMAP" id="MF_01374">
    <property type="entry name" value="Glyoxalase_2"/>
    <property type="match status" value="1"/>
</dbReference>
<dbReference type="SMART" id="SM00849">
    <property type="entry name" value="Lactamase_B"/>
    <property type="match status" value="1"/>
</dbReference>
<name>A0ABW5CKP0_9HYPH</name>
<evidence type="ECO:0000313" key="9">
    <source>
        <dbReference type="EMBL" id="MFD2236665.1"/>
    </source>
</evidence>
<evidence type="ECO:0000256" key="7">
    <source>
        <dbReference type="HAMAP-Rule" id="MF_01374"/>
    </source>
</evidence>
<dbReference type="EMBL" id="JBHUIJ010000005">
    <property type="protein sequence ID" value="MFD2236665.1"/>
    <property type="molecule type" value="Genomic_DNA"/>
</dbReference>
<feature type="binding site" evidence="7">
    <location>
        <position position="172"/>
    </location>
    <ligand>
        <name>Zn(2+)</name>
        <dbReference type="ChEBI" id="CHEBI:29105"/>
        <label>2</label>
    </ligand>
</feature>
<dbReference type="EC" id="3.1.2.6" evidence="7"/>
<dbReference type="GO" id="GO:0004416">
    <property type="term" value="F:hydroxyacylglutathione hydrolase activity"/>
    <property type="evidence" value="ECO:0007669"/>
    <property type="project" value="UniProtKB-EC"/>
</dbReference>
<comment type="subunit">
    <text evidence="7">Monomer.</text>
</comment>
<sequence length="256" mass="28232">MGEIEIRQFTCHSDNFGVLVHEPASGVTFSVDAPQEGPILAALEHEGWRLTHILTTHHHRDHVEANEALKTRFGVEIIGPEKEKDRIPGIDRGVSGGEAFHVGGIRVEVIDTPGHTLGSVSYYLPQAEALFAGDALFSMGCGRLLEGTPAMLWESLKRLRELPETTMLYCGHEYTAKNAAFAVEVDPGNTRLRERVRQVEDLRVAHKATLPVSLKKEKRTNPFLRADDPELASAFGMEGANAQEIFAALRGKRDGF</sequence>
<dbReference type="InterPro" id="IPR035680">
    <property type="entry name" value="Clx_II_MBL"/>
</dbReference>
<feature type="binding site" evidence="7">
    <location>
        <position position="61"/>
    </location>
    <ligand>
        <name>Zn(2+)</name>
        <dbReference type="ChEBI" id="CHEBI:29105"/>
        <label>2</label>
    </ligand>
</feature>
<evidence type="ECO:0000256" key="4">
    <source>
        <dbReference type="ARBA" id="ARBA00022723"/>
    </source>
</evidence>
<keyword evidence="4 7" id="KW-0479">Metal-binding</keyword>
<dbReference type="NCBIfam" id="TIGR03413">
    <property type="entry name" value="GSH_gloB"/>
    <property type="match status" value="1"/>
</dbReference>
<dbReference type="Proteomes" id="UP001597371">
    <property type="component" value="Unassembled WGS sequence"/>
</dbReference>
<evidence type="ECO:0000313" key="10">
    <source>
        <dbReference type="Proteomes" id="UP001597371"/>
    </source>
</evidence>
<evidence type="ECO:0000256" key="3">
    <source>
        <dbReference type="ARBA" id="ARBA00006759"/>
    </source>
</evidence>
<dbReference type="RefSeq" id="WP_209735580.1">
    <property type="nucleotide sequence ID" value="NZ_CP072611.1"/>
</dbReference>
<feature type="binding site" evidence="7">
    <location>
        <position position="59"/>
    </location>
    <ligand>
        <name>Zn(2+)</name>
        <dbReference type="ChEBI" id="CHEBI:29105"/>
        <label>1</label>
    </ligand>
</feature>
<keyword evidence="6 7" id="KW-0862">Zinc</keyword>
<dbReference type="Gene3D" id="3.60.15.10">
    <property type="entry name" value="Ribonuclease Z/Hydroxyacylglutathione hydrolase-like"/>
    <property type="match status" value="1"/>
</dbReference>
<keyword evidence="10" id="KW-1185">Reference proteome</keyword>
<comment type="similarity">
    <text evidence="3 7">Belongs to the metallo-beta-lactamase superfamily. Glyoxalase II family.</text>
</comment>
<evidence type="ECO:0000259" key="8">
    <source>
        <dbReference type="SMART" id="SM00849"/>
    </source>
</evidence>
<evidence type="ECO:0000256" key="6">
    <source>
        <dbReference type="ARBA" id="ARBA00022833"/>
    </source>
</evidence>
<accession>A0ABW5CKP0</accession>
<dbReference type="Pfam" id="PF16123">
    <property type="entry name" value="HAGH_C"/>
    <property type="match status" value="1"/>
</dbReference>
<comment type="catalytic activity">
    <reaction evidence="1 7">
        <text>an S-(2-hydroxyacyl)glutathione + H2O = a 2-hydroxy carboxylate + glutathione + H(+)</text>
        <dbReference type="Rhea" id="RHEA:21864"/>
        <dbReference type="ChEBI" id="CHEBI:15377"/>
        <dbReference type="ChEBI" id="CHEBI:15378"/>
        <dbReference type="ChEBI" id="CHEBI:57925"/>
        <dbReference type="ChEBI" id="CHEBI:58896"/>
        <dbReference type="ChEBI" id="CHEBI:71261"/>
        <dbReference type="EC" id="3.1.2.6"/>
    </reaction>
</comment>
<feature type="binding site" evidence="7">
    <location>
        <position position="134"/>
    </location>
    <ligand>
        <name>Zn(2+)</name>
        <dbReference type="ChEBI" id="CHEBI:29105"/>
        <label>2</label>
    </ligand>
</feature>
<comment type="caution">
    <text evidence="9">The sequence shown here is derived from an EMBL/GenBank/DDBJ whole genome shotgun (WGS) entry which is preliminary data.</text>
</comment>
<comment type="cofactor">
    <cofactor evidence="7">
        <name>Zn(2+)</name>
        <dbReference type="ChEBI" id="CHEBI:29105"/>
    </cofactor>
    <text evidence="7">Binds 2 Zn(2+) ions per subunit.</text>
</comment>
<dbReference type="PANTHER" id="PTHR43705:SF1">
    <property type="entry name" value="HYDROXYACYLGLUTATHIONE HYDROLASE GLOB"/>
    <property type="match status" value="1"/>
</dbReference>
<gene>
    <name evidence="7 9" type="primary">gloB</name>
    <name evidence="9" type="ORF">ACFSKQ_04190</name>
</gene>
<dbReference type="CDD" id="cd07723">
    <property type="entry name" value="hydroxyacylglutathione_hydrolase_MBL-fold"/>
    <property type="match status" value="1"/>
</dbReference>
<evidence type="ECO:0000256" key="2">
    <source>
        <dbReference type="ARBA" id="ARBA00004963"/>
    </source>
</evidence>
<protein>
    <recommendedName>
        <fullName evidence="7">Hydroxyacylglutathione hydrolase</fullName>
        <ecNumber evidence="7">3.1.2.6</ecNumber>
    </recommendedName>
    <alternativeName>
        <fullName evidence="7">Glyoxalase II</fullName>
        <shortName evidence="7">Glx II</shortName>
    </alternativeName>
</protein>
<dbReference type="PIRSF" id="PIRSF005457">
    <property type="entry name" value="Glx"/>
    <property type="match status" value="1"/>
</dbReference>
<feature type="binding site" evidence="7">
    <location>
        <position position="134"/>
    </location>
    <ligand>
        <name>Zn(2+)</name>
        <dbReference type="ChEBI" id="CHEBI:29105"/>
        <label>1</label>
    </ligand>
</feature>
<evidence type="ECO:0000256" key="5">
    <source>
        <dbReference type="ARBA" id="ARBA00022801"/>
    </source>
</evidence>
<dbReference type="InterPro" id="IPR036866">
    <property type="entry name" value="RibonucZ/Hydroxyglut_hydro"/>
</dbReference>
<dbReference type="InterPro" id="IPR017782">
    <property type="entry name" value="Hydroxyacylglutathione_Hdrlase"/>
</dbReference>
<keyword evidence="5 7" id="KW-0378">Hydrolase</keyword>
<dbReference type="InterPro" id="IPR050110">
    <property type="entry name" value="Glyoxalase_II_hydrolase"/>
</dbReference>
<comment type="pathway">
    <text evidence="2 7">Secondary metabolite metabolism; methylglyoxal degradation; (R)-lactate from methylglyoxal: step 2/2.</text>
</comment>
<feature type="domain" description="Metallo-beta-lactamase" evidence="8">
    <location>
        <begin position="14"/>
        <end position="172"/>
    </location>
</feature>
<dbReference type="InterPro" id="IPR032282">
    <property type="entry name" value="HAGH_C"/>
</dbReference>